<sequence length="37" mass="4145">MLIQIKPSGPVICLLSAEWQRFDHIVLSGLIYPMAFG</sequence>
<protein>
    <submittedName>
        <fullName evidence="1">Uncharacterized protein</fullName>
    </submittedName>
</protein>
<organism evidence="1 2">
    <name type="scientific">Candidatus Erwinia dacicola</name>
    <dbReference type="NCBI Taxonomy" id="252393"/>
    <lineage>
        <taxon>Bacteria</taxon>
        <taxon>Pseudomonadati</taxon>
        <taxon>Pseudomonadota</taxon>
        <taxon>Gammaproteobacteria</taxon>
        <taxon>Enterobacterales</taxon>
        <taxon>Erwiniaceae</taxon>
        <taxon>Erwinia</taxon>
    </lineage>
</organism>
<dbReference type="EMBL" id="LJAM02000877">
    <property type="protein sequence ID" value="RAP67873.1"/>
    <property type="molecule type" value="Genomic_DNA"/>
</dbReference>
<proteinExistence type="predicted"/>
<comment type="caution">
    <text evidence="1">The sequence shown here is derived from an EMBL/GenBank/DDBJ whole genome shotgun (WGS) entry which is preliminary data.</text>
</comment>
<keyword evidence="2" id="KW-1185">Reference proteome</keyword>
<gene>
    <name evidence="1" type="ORF">ACZ87_03915</name>
</gene>
<dbReference type="AlphaFoldDB" id="A0A328TET4"/>
<accession>A0A328TET4</accession>
<name>A0A328TET4_9GAMM</name>
<dbReference type="Proteomes" id="UP000244334">
    <property type="component" value="Unassembled WGS sequence"/>
</dbReference>
<evidence type="ECO:0000313" key="2">
    <source>
        <dbReference type="Proteomes" id="UP000244334"/>
    </source>
</evidence>
<evidence type="ECO:0000313" key="1">
    <source>
        <dbReference type="EMBL" id="RAP67873.1"/>
    </source>
</evidence>
<reference evidence="1" key="1">
    <citation type="submission" date="2018-04" db="EMBL/GenBank/DDBJ databases">
        <title>Genomes of the Obligate Erwinia dacicola and Facultative Enterobacter sp. OLF Endosymbionts of the Olive Fruit fly, Bactrocera oleae.</title>
        <authorList>
            <person name="Estes A.M."/>
            <person name="Hearn D.J."/>
            <person name="Agarwal S."/>
            <person name="Pierson E.A."/>
            <person name="Dunning-Hotopp J.C."/>
        </authorList>
    </citation>
    <scope>NUCLEOTIDE SEQUENCE [LARGE SCALE GENOMIC DNA]</scope>
    <source>
        <strain evidence="1">Oroville</strain>
    </source>
</reference>